<proteinExistence type="predicted"/>
<gene>
    <name evidence="1" type="ORF">EVAR_59393_1</name>
</gene>
<reference evidence="1 2" key="1">
    <citation type="journal article" date="2019" name="Commun. Biol.">
        <title>The bagworm genome reveals a unique fibroin gene that provides high tensile strength.</title>
        <authorList>
            <person name="Kono N."/>
            <person name="Nakamura H."/>
            <person name="Ohtoshi R."/>
            <person name="Tomita M."/>
            <person name="Numata K."/>
            <person name="Arakawa K."/>
        </authorList>
    </citation>
    <scope>NUCLEOTIDE SEQUENCE [LARGE SCALE GENOMIC DNA]</scope>
</reference>
<comment type="caution">
    <text evidence="1">The sequence shown here is derived from an EMBL/GenBank/DDBJ whole genome shotgun (WGS) entry which is preliminary data.</text>
</comment>
<dbReference type="Proteomes" id="UP000299102">
    <property type="component" value="Unassembled WGS sequence"/>
</dbReference>
<accession>A0A4C1YL00</accession>
<keyword evidence="2" id="KW-1185">Reference proteome</keyword>
<sequence length="103" mass="11255">MRNDNACEMYTLRKFSLINVTGSTRDRLGLCPDSPLNKGKTSLFTAQNAAQRNETGTNQERGCDWRHTTGGVGPIAEAAITTTTTTTTTTNLFKSVKLWAKAQ</sequence>
<protein>
    <submittedName>
        <fullName evidence="1">Uncharacterized protein</fullName>
    </submittedName>
</protein>
<name>A0A4C1YL00_EUMVA</name>
<organism evidence="1 2">
    <name type="scientific">Eumeta variegata</name>
    <name type="common">Bagworm moth</name>
    <name type="synonym">Eumeta japonica</name>
    <dbReference type="NCBI Taxonomy" id="151549"/>
    <lineage>
        <taxon>Eukaryota</taxon>
        <taxon>Metazoa</taxon>
        <taxon>Ecdysozoa</taxon>
        <taxon>Arthropoda</taxon>
        <taxon>Hexapoda</taxon>
        <taxon>Insecta</taxon>
        <taxon>Pterygota</taxon>
        <taxon>Neoptera</taxon>
        <taxon>Endopterygota</taxon>
        <taxon>Lepidoptera</taxon>
        <taxon>Glossata</taxon>
        <taxon>Ditrysia</taxon>
        <taxon>Tineoidea</taxon>
        <taxon>Psychidae</taxon>
        <taxon>Oiketicinae</taxon>
        <taxon>Eumeta</taxon>
    </lineage>
</organism>
<evidence type="ECO:0000313" key="1">
    <source>
        <dbReference type="EMBL" id="GBP75750.1"/>
    </source>
</evidence>
<dbReference type="EMBL" id="BGZK01001260">
    <property type="protein sequence ID" value="GBP75750.1"/>
    <property type="molecule type" value="Genomic_DNA"/>
</dbReference>
<evidence type="ECO:0000313" key="2">
    <source>
        <dbReference type="Proteomes" id="UP000299102"/>
    </source>
</evidence>
<dbReference type="AlphaFoldDB" id="A0A4C1YL00"/>